<comment type="caution">
    <text evidence="8">The sequence shown here is derived from an EMBL/GenBank/DDBJ whole genome shotgun (WGS) entry which is preliminary data.</text>
</comment>
<feature type="region of interest" description="Disordered" evidence="7">
    <location>
        <begin position="122"/>
        <end position="150"/>
    </location>
</feature>
<reference evidence="8 9" key="1">
    <citation type="submission" date="2021-10" db="EMBL/GenBank/DDBJ databases">
        <title>Anaerobic single-cell dispensing facilitates the cultivation of human gut bacteria.</title>
        <authorList>
            <person name="Afrizal A."/>
        </authorList>
    </citation>
    <scope>NUCLEOTIDE SEQUENCE [LARGE SCALE GENOMIC DNA]</scope>
    <source>
        <strain evidence="8 9">CLA-AA-H273</strain>
    </source>
</reference>
<evidence type="ECO:0000313" key="8">
    <source>
        <dbReference type="EMBL" id="MCC2118356.1"/>
    </source>
</evidence>
<keyword evidence="6" id="KW-0961">Cell wall biogenesis/degradation</keyword>
<dbReference type="EMBL" id="JAJEPV010000003">
    <property type="protein sequence ID" value="MCC2118356.1"/>
    <property type="molecule type" value="Genomic_DNA"/>
</dbReference>
<dbReference type="AlphaFoldDB" id="A0AAE3A0Q4"/>
<dbReference type="PANTHER" id="PTHR30518">
    <property type="entry name" value="ENDOLYTIC MUREIN TRANSGLYCOSYLASE"/>
    <property type="match status" value="1"/>
</dbReference>
<evidence type="ECO:0000256" key="3">
    <source>
        <dbReference type="ARBA" id="ARBA00022989"/>
    </source>
</evidence>
<evidence type="ECO:0000256" key="7">
    <source>
        <dbReference type="SAM" id="MobiDB-lite"/>
    </source>
</evidence>
<accession>A0AAE3A0Q4</accession>
<dbReference type="Pfam" id="PF02618">
    <property type="entry name" value="YceG"/>
    <property type="match status" value="1"/>
</dbReference>
<dbReference type="RefSeq" id="WP_227732171.1">
    <property type="nucleotide sequence ID" value="NZ_JAJEPV010000003.1"/>
</dbReference>
<organism evidence="8 9">
    <name type="scientific">Waltera acetigignens</name>
    <dbReference type="NCBI Taxonomy" id="2981769"/>
    <lineage>
        <taxon>Bacteria</taxon>
        <taxon>Bacillati</taxon>
        <taxon>Bacillota</taxon>
        <taxon>Clostridia</taxon>
        <taxon>Lachnospirales</taxon>
        <taxon>Lachnospiraceae</taxon>
        <taxon>Waltera</taxon>
    </lineage>
</organism>
<keyword evidence="3" id="KW-1133">Transmembrane helix</keyword>
<evidence type="ECO:0000256" key="4">
    <source>
        <dbReference type="ARBA" id="ARBA00023136"/>
    </source>
</evidence>
<dbReference type="GO" id="GO:0071555">
    <property type="term" value="P:cell wall organization"/>
    <property type="evidence" value="ECO:0007669"/>
    <property type="project" value="UniProtKB-KW"/>
</dbReference>
<evidence type="ECO:0000256" key="6">
    <source>
        <dbReference type="ARBA" id="ARBA00023316"/>
    </source>
</evidence>
<keyword evidence="9" id="KW-1185">Reference proteome</keyword>
<proteinExistence type="predicted"/>
<keyword evidence="2" id="KW-0812">Transmembrane</keyword>
<protein>
    <submittedName>
        <fullName evidence="8">Endolytic transglycosylase MltG</fullName>
    </submittedName>
</protein>
<dbReference type="InterPro" id="IPR003770">
    <property type="entry name" value="MLTG-like"/>
</dbReference>
<evidence type="ECO:0000256" key="2">
    <source>
        <dbReference type="ARBA" id="ARBA00022692"/>
    </source>
</evidence>
<evidence type="ECO:0000256" key="1">
    <source>
        <dbReference type="ARBA" id="ARBA00022475"/>
    </source>
</evidence>
<sequence length="150" mass="16118">MKAANLAGAVLGAILKVAFAVIVVYLVYTGASTCYDYGYRIFTEPAISSGEGRKITVTLTSDMSATEIGNTLQEKGLVRDGRLFALQYLLSEYKKDWKPGTYELSTAMTAEEMMEVMAGQTESATEETVETIDNGSAITGETQDTTAVAQ</sequence>
<dbReference type="GO" id="GO:0016829">
    <property type="term" value="F:lyase activity"/>
    <property type="evidence" value="ECO:0007669"/>
    <property type="project" value="UniProtKB-KW"/>
</dbReference>
<name>A0AAE3A0Q4_9FIRM</name>
<feature type="compositionally biased region" description="Polar residues" evidence="7">
    <location>
        <begin position="131"/>
        <end position="150"/>
    </location>
</feature>
<evidence type="ECO:0000256" key="5">
    <source>
        <dbReference type="ARBA" id="ARBA00023239"/>
    </source>
</evidence>
<dbReference type="Gene3D" id="3.30.1490.480">
    <property type="entry name" value="Endolytic murein transglycosylase"/>
    <property type="match status" value="1"/>
</dbReference>
<gene>
    <name evidence="8" type="ORF">LKD75_01905</name>
</gene>
<keyword evidence="5" id="KW-0456">Lyase</keyword>
<evidence type="ECO:0000313" key="9">
    <source>
        <dbReference type="Proteomes" id="UP001197795"/>
    </source>
</evidence>
<dbReference type="Proteomes" id="UP001197795">
    <property type="component" value="Unassembled WGS sequence"/>
</dbReference>
<keyword evidence="4" id="KW-0472">Membrane</keyword>
<dbReference type="PANTHER" id="PTHR30518:SF2">
    <property type="entry name" value="ENDOLYTIC MUREIN TRANSGLYCOSYLASE"/>
    <property type="match status" value="1"/>
</dbReference>
<keyword evidence="1" id="KW-1003">Cell membrane</keyword>